<dbReference type="CDD" id="cd00093">
    <property type="entry name" value="HTH_XRE"/>
    <property type="match status" value="1"/>
</dbReference>
<accession>A0A2D0AHG5</accession>
<dbReference type="EMBL" id="MTCY01000122">
    <property type="protein sequence ID" value="OWP73998.1"/>
    <property type="molecule type" value="Genomic_DNA"/>
</dbReference>
<dbReference type="GO" id="GO:0003677">
    <property type="term" value="F:DNA binding"/>
    <property type="evidence" value="ECO:0007669"/>
    <property type="project" value="UniProtKB-KW"/>
</dbReference>
<evidence type="ECO:0000313" key="3">
    <source>
        <dbReference type="EMBL" id="OWP73998.1"/>
    </source>
</evidence>
<sequence>MKFGEKITQLKKAKNLSQIALADATGISRDAISKYERGDAIPSVEYAKRIADVLGVSLDYLAGEEDKEEVLDNEAVKRIKEIQKLPQAEKEKIYSVVDALIRDHKTKKAYSS</sequence>
<dbReference type="NCBIfam" id="NF041951">
    <property type="entry name" value="phage_RstR"/>
    <property type="match status" value="1"/>
</dbReference>
<dbReference type="InterPro" id="IPR049639">
    <property type="entry name" value="RstR"/>
</dbReference>
<evidence type="ECO:0000256" key="1">
    <source>
        <dbReference type="ARBA" id="ARBA00023125"/>
    </source>
</evidence>
<dbReference type="AlphaFoldDB" id="A0A2D0AHG5"/>
<evidence type="ECO:0000259" key="2">
    <source>
        <dbReference type="PROSITE" id="PS50943"/>
    </source>
</evidence>
<proteinExistence type="predicted"/>
<feature type="domain" description="HTH cro/C1-type" evidence="2">
    <location>
        <begin position="7"/>
        <end position="61"/>
    </location>
</feature>
<evidence type="ECO:0000313" key="4">
    <source>
        <dbReference type="Proteomes" id="UP000198034"/>
    </source>
</evidence>
<gene>
    <name evidence="3" type="ORF">BWK62_15340</name>
</gene>
<dbReference type="InterPro" id="IPR001387">
    <property type="entry name" value="Cro/C1-type_HTH"/>
</dbReference>
<dbReference type="PROSITE" id="PS50943">
    <property type="entry name" value="HTH_CROC1"/>
    <property type="match status" value="1"/>
</dbReference>
<name>A0A2D0AHG5_9FLAO</name>
<dbReference type="Proteomes" id="UP000198034">
    <property type="component" value="Unassembled WGS sequence"/>
</dbReference>
<dbReference type="PANTHER" id="PTHR46558:SF11">
    <property type="entry name" value="HTH-TYPE TRANSCRIPTIONAL REGULATOR XRE"/>
    <property type="match status" value="1"/>
</dbReference>
<keyword evidence="1" id="KW-0238">DNA-binding</keyword>
<dbReference type="InterPro" id="IPR010982">
    <property type="entry name" value="Lambda_DNA-bd_dom_sf"/>
</dbReference>
<dbReference type="PANTHER" id="PTHR46558">
    <property type="entry name" value="TRACRIPTIONAL REGULATORY PROTEIN-RELATED-RELATED"/>
    <property type="match status" value="1"/>
</dbReference>
<dbReference type="SMART" id="SM00530">
    <property type="entry name" value="HTH_XRE"/>
    <property type="match status" value="1"/>
</dbReference>
<dbReference type="SUPFAM" id="SSF47413">
    <property type="entry name" value="lambda repressor-like DNA-binding domains"/>
    <property type="match status" value="1"/>
</dbReference>
<protein>
    <recommendedName>
        <fullName evidence="2">HTH cro/C1-type domain-containing protein</fullName>
    </recommendedName>
</protein>
<reference evidence="3 4" key="1">
    <citation type="journal article" date="2017" name="Infect. Genet. Evol.">
        <title>Comparative genome analysis of fish pathogen Flavobacterium columnare reveals extensive sequence diversity within the species.</title>
        <authorList>
            <person name="Kayansamruaj P."/>
            <person name="Dong H.T."/>
            <person name="Hirono I."/>
            <person name="Kondo H."/>
            <person name="Senapin S."/>
            <person name="Rodkhum C."/>
        </authorList>
    </citation>
    <scope>NUCLEOTIDE SEQUENCE [LARGE SCALE GENOMIC DNA]</scope>
    <source>
        <strain evidence="3 4">1214</strain>
    </source>
</reference>
<comment type="caution">
    <text evidence="3">The sequence shown here is derived from an EMBL/GenBank/DDBJ whole genome shotgun (WGS) entry which is preliminary data.</text>
</comment>
<dbReference type="Pfam" id="PF01381">
    <property type="entry name" value="HTH_3"/>
    <property type="match status" value="1"/>
</dbReference>
<organism evidence="3 4">
    <name type="scientific">Flavobacterium columnare</name>
    <dbReference type="NCBI Taxonomy" id="996"/>
    <lineage>
        <taxon>Bacteria</taxon>
        <taxon>Pseudomonadati</taxon>
        <taxon>Bacteroidota</taxon>
        <taxon>Flavobacteriia</taxon>
        <taxon>Flavobacteriales</taxon>
        <taxon>Flavobacteriaceae</taxon>
        <taxon>Flavobacterium</taxon>
    </lineage>
</organism>
<dbReference type="Gene3D" id="1.10.260.40">
    <property type="entry name" value="lambda repressor-like DNA-binding domains"/>
    <property type="match status" value="1"/>
</dbReference>